<evidence type="ECO:0000313" key="2">
    <source>
        <dbReference type="EMBL" id="PWI68330.1"/>
    </source>
</evidence>
<dbReference type="EMBL" id="LCWV01000015">
    <property type="protein sequence ID" value="PWI68330.1"/>
    <property type="molecule type" value="Genomic_DNA"/>
</dbReference>
<proteinExistence type="predicted"/>
<protein>
    <submittedName>
        <fullName evidence="2">Uncharacterized protein</fullName>
    </submittedName>
</protein>
<feature type="region of interest" description="Disordered" evidence="1">
    <location>
        <begin position="1"/>
        <end position="41"/>
    </location>
</feature>
<organism evidence="2 3">
    <name type="scientific">Purpureocillium lilacinum</name>
    <name type="common">Paecilomyces lilacinus</name>
    <dbReference type="NCBI Taxonomy" id="33203"/>
    <lineage>
        <taxon>Eukaryota</taxon>
        <taxon>Fungi</taxon>
        <taxon>Dikarya</taxon>
        <taxon>Ascomycota</taxon>
        <taxon>Pezizomycotina</taxon>
        <taxon>Sordariomycetes</taxon>
        <taxon>Hypocreomycetidae</taxon>
        <taxon>Hypocreales</taxon>
        <taxon>Ophiocordycipitaceae</taxon>
        <taxon>Purpureocillium</taxon>
    </lineage>
</organism>
<name>A0A2U3E1F2_PURLI</name>
<dbReference type="Gene3D" id="3.40.630.30">
    <property type="match status" value="1"/>
</dbReference>
<accession>A0A2U3E1F2</accession>
<evidence type="ECO:0000256" key="1">
    <source>
        <dbReference type="SAM" id="MobiDB-lite"/>
    </source>
</evidence>
<sequence length="352" mass="38809">MGSIEQKAASSAATGTGTGSAQTRTQERVPPPVVLTPWDPTDEGQFGRMYEQRVACTWGYDEVEEWKERMLGGQKVLYWISLADDFPSRDELMAQHIKQWPKESEGLVDTAVVIGQASREPTRKPFHPVGHIAIESFPERDTQFGLPETTFWVKSLYISWALQSSGLGRGAMAALERVVAGPPFGAECVALDTVTGEFQLREEQLAGFYDARGVPRPAVIRTNEDWYRRQGYEVVATNDSMYDWVNPATRETIKVPCVFMRKCVKGTGCASFQRTKKLGGWPLGGPQWGGVFTCEHQPHGHAPPQGKYRSPDAMQIQAMPDLDPAGAPCAHAGPMFFKRAADTGSATCSVQH</sequence>
<gene>
    <name evidence="2" type="ORF">PCL_02099</name>
</gene>
<dbReference type="Proteomes" id="UP000245956">
    <property type="component" value="Unassembled WGS sequence"/>
</dbReference>
<dbReference type="AlphaFoldDB" id="A0A2U3E1F2"/>
<evidence type="ECO:0000313" key="3">
    <source>
        <dbReference type="Proteomes" id="UP000245956"/>
    </source>
</evidence>
<comment type="caution">
    <text evidence="2">The sequence shown here is derived from an EMBL/GenBank/DDBJ whole genome shotgun (WGS) entry which is preliminary data.</text>
</comment>
<reference evidence="2 3" key="1">
    <citation type="journal article" date="2016" name="Front. Microbiol.">
        <title>Genome and transcriptome sequences reveal the specific parasitism of the nematophagous Purpureocillium lilacinum 36-1.</title>
        <authorList>
            <person name="Xie J."/>
            <person name="Li S."/>
            <person name="Mo C."/>
            <person name="Xiao X."/>
            <person name="Peng D."/>
            <person name="Wang G."/>
            <person name="Xiao Y."/>
        </authorList>
    </citation>
    <scope>NUCLEOTIDE SEQUENCE [LARGE SCALE GENOMIC DNA]</scope>
    <source>
        <strain evidence="2 3">36-1</strain>
    </source>
</reference>
<feature type="compositionally biased region" description="Low complexity" evidence="1">
    <location>
        <begin position="8"/>
        <end position="21"/>
    </location>
</feature>